<name>A0A387FJB3_9HYPH</name>
<evidence type="ECO:0000256" key="5">
    <source>
        <dbReference type="ARBA" id="ARBA00023136"/>
    </source>
</evidence>
<feature type="transmembrane region" description="Helical" evidence="6">
    <location>
        <begin position="246"/>
        <end position="277"/>
    </location>
</feature>
<keyword evidence="4 6" id="KW-1133">Transmembrane helix</keyword>
<gene>
    <name evidence="7" type="ORF">CCGE525_00975</name>
</gene>
<feature type="transmembrane region" description="Helical" evidence="6">
    <location>
        <begin position="153"/>
        <end position="178"/>
    </location>
</feature>
<evidence type="ECO:0000256" key="4">
    <source>
        <dbReference type="ARBA" id="ARBA00022989"/>
    </source>
</evidence>
<feature type="transmembrane region" description="Helical" evidence="6">
    <location>
        <begin position="12"/>
        <end position="31"/>
    </location>
</feature>
<feature type="transmembrane region" description="Helical" evidence="6">
    <location>
        <begin position="89"/>
        <end position="111"/>
    </location>
</feature>
<dbReference type="Proteomes" id="UP000282195">
    <property type="component" value="Chromosome"/>
</dbReference>
<protein>
    <submittedName>
        <fullName evidence="7">ABC transporter permease</fullName>
    </submittedName>
</protein>
<dbReference type="PANTHER" id="PTHR32196">
    <property type="entry name" value="ABC TRANSPORTER PERMEASE PROTEIN YPHD-RELATED-RELATED"/>
    <property type="match status" value="1"/>
</dbReference>
<evidence type="ECO:0000313" key="7">
    <source>
        <dbReference type="EMBL" id="AYG57547.1"/>
    </source>
</evidence>
<dbReference type="OrthoDB" id="192433at2"/>
<keyword evidence="8" id="KW-1185">Reference proteome</keyword>
<dbReference type="InterPro" id="IPR001851">
    <property type="entry name" value="ABC_transp_permease"/>
</dbReference>
<feature type="transmembrane region" description="Helical" evidence="6">
    <location>
        <begin position="117"/>
        <end position="141"/>
    </location>
</feature>
<dbReference type="RefSeq" id="WP_120702648.1">
    <property type="nucleotide sequence ID" value="NZ_CP032694.1"/>
</dbReference>
<dbReference type="GO" id="GO:0005886">
    <property type="term" value="C:plasma membrane"/>
    <property type="evidence" value="ECO:0007669"/>
    <property type="project" value="UniProtKB-SubCell"/>
</dbReference>
<keyword evidence="5 6" id="KW-0472">Membrane</keyword>
<accession>A0A387FJB3</accession>
<feature type="transmembrane region" description="Helical" evidence="6">
    <location>
        <begin position="38"/>
        <end position="57"/>
    </location>
</feature>
<dbReference type="CDD" id="cd06579">
    <property type="entry name" value="TM_PBP1_transp_AraH_like"/>
    <property type="match status" value="1"/>
</dbReference>
<dbReference type="AlphaFoldDB" id="A0A387FJB3"/>
<feature type="transmembrane region" description="Helical" evidence="6">
    <location>
        <begin position="63"/>
        <end position="82"/>
    </location>
</feature>
<dbReference type="Pfam" id="PF02653">
    <property type="entry name" value="BPD_transp_2"/>
    <property type="match status" value="1"/>
</dbReference>
<organism evidence="7 8">
    <name type="scientific">Rhizobium jaguaris</name>
    <dbReference type="NCBI Taxonomy" id="1312183"/>
    <lineage>
        <taxon>Bacteria</taxon>
        <taxon>Pseudomonadati</taxon>
        <taxon>Pseudomonadota</taxon>
        <taxon>Alphaproteobacteria</taxon>
        <taxon>Hyphomicrobiales</taxon>
        <taxon>Rhizobiaceae</taxon>
        <taxon>Rhizobium/Agrobacterium group</taxon>
        <taxon>Rhizobium</taxon>
    </lineage>
</organism>
<evidence type="ECO:0000313" key="8">
    <source>
        <dbReference type="Proteomes" id="UP000282195"/>
    </source>
</evidence>
<evidence type="ECO:0000256" key="1">
    <source>
        <dbReference type="ARBA" id="ARBA00004651"/>
    </source>
</evidence>
<feature type="transmembrane region" description="Helical" evidence="6">
    <location>
        <begin position="289"/>
        <end position="309"/>
    </location>
</feature>
<evidence type="ECO:0000256" key="3">
    <source>
        <dbReference type="ARBA" id="ARBA00022692"/>
    </source>
</evidence>
<keyword evidence="2" id="KW-1003">Cell membrane</keyword>
<comment type="subcellular location">
    <subcellularLocation>
        <location evidence="1">Cell membrane</location>
        <topology evidence="1">Multi-pass membrane protein</topology>
    </subcellularLocation>
</comment>
<dbReference type="GO" id="GO:0022857">
    <property type="term" value="F:transmembrane transporter activity"/>
    <property type="evidence" value="ECO:0007669"/>
    <property type="project" value="InterPro"/>
</dbReference>
<evidence type="ECO:0000256" key="6">
    <source>
        <dbReference type="SAM" id="Phobius"/>
    </source>
</evidence>
<dbReference type="KEGG" id="rjg:CCGE525_00975"/>
<feature type="transmembrane region" description="Helical" evidence="6">
    <location>
        <begin position="211"/>
        <end position="234"/>
    </location>
</feature>
<keyword evidence="3 6" id="KW-0812">Transmembrane</keyword>
<sequence length="316" mass="32771">MNKLGASPESIAVLSFAALFALFAALLGNVWMTNLPSMLRDVSWLGIVVIGQAIVIINGEFDLSVGSVFAFVGLVFVLLLNLGFGDVSAFAIAMAVALSIGFVTGVVTWFFKLPSLLVTLGFLFVYRGFVQFFTSGFAVSIPDAVRSDVLVSFFGGASFGIQNSVYICAVLIVIATFVLTRTRFGSHVHAVGGDIWSAIACGVLPGRVKIWTFMISAALAGLGGIVAACALSSVSPTTADGMEFEAVAAAVIGGCSLRGGIGSAWGAVLGVATLMALKAGLILMGTNIFIYQLLLGAVLVSLIAIKGIFPTFFAVR</sequence>
<evidence type="ECO:0000256" key="2">
    <source>
        <dbReference type="ARBA" id="ARBA00022475"/>
    </source>
</evidence>
<proteinExistence type="predicted"/>
<dbReference type="EMBL" id="CP032694">
    <property type="protein sequence ID" value="AYG57547.1"/>
    <property type="molecule type" value="Genomic_DNA"/>
</dbReference>
<reference evidence="7 8" key="1">
    <citation type="submission" date="2018-10" db="EMBL/GenBank/DDBJ databases">
        <title>Rhizobium etli, R. leguminosarum and a new Rhizobium genospecies from Phaseolus dumosus.</title>
        <authorList>
            <person name="Ramirez-Puebla S.T."/>
            <person name="Rogel-Hernandez M.A."/>
            <person name="Guerrero G."/>
            <person name="Ormeno-Orrillo E."/>
            <person name="Martinez-Romero J.C."/>
            <person name="Negrete-Yankelevich S."/>
            <person name="Martinez-Romero E."/>
        </authorList>
    </citation>
    <scope>NUCLEOTIDE SEQUENCE [LARGE SCALE GENOMIC DNA]</scope>
    <source>
        <strain evidence="7 8">CCGE525</strain>
    </source>
</reference>